<keyword evidence="3" id="KW-0539">Nucleus</keyword>
<accession>A0AA37LZ74</accession>
<dbReference type="GO" id="GO:0016514">
    <property type="term" value="C:SWI/SNF complex"/>
    <property type="evidence" value="ECO:0007669"/>
    <property type="project" value="TreeGrafter"/>
</dbReference>
<comment type="caution">
    <text evidence="6">The sequence shown here is derived from an EMBL/GenBank/DDBJ whole genome shotgun (WGS) entry which is preliminary data.</text>
</comment>
<dbReference type="PANTHER" id="PTHR13964:SF27">
    <property type="entry name" value="HAT-TRICK, ISOFORM D"/>
    <property type="match status" value="1"/>
</dbReference>
<keyword evidence="2" id="KW-0804">Transcription</keyword>
<dbReference type="GO" id="GO:0000976">
    <property type="term" value="F:transcription cis-regulatory region binding"/>
    <property type="evidence" value="ECO:0007669"/>
    <property type="project" value="TreeGrafter"/>
</dbReference>
<dbReference type="PROSITE" id="PS51011">
    <property type="entry name" value="ARID"/>
    <property type="match status" value="1"/>
</dbReference>
<keyword evidence="1" id="KW-0805">Transcription regulation</keyword>
<dbReference type="Pfam" id="PF01388">
    <property type="entry name" value="ARID"/>
    <property type="match status" value="1"/>
</dbReference>
<evidence type="ECO:0000256" key="4">
    <source>
        <dbReference type="SAM" id="MobiDB-lite"/>
    </source>
</evidence>
<sequence length="158" mass="17453">MTAKGQQLDPNPAIGNRPVNLLTLFQSVQTKGGYKPTTAGNQWPHVSNSIGFHPGQIPQAPQMLKEIYERNLLRFEEAWVAQQSRQRMMQHHNQPGMPGQPGQPMPPGAQPQSTPTKQMSPQGQMPPQQQMMPQGQPNMPPKCRLPSSKGHSVASPRP</sequence>
<dbReference type="GO" id="GO:0006357">
    <property type="term" value="P:regulation of transcription by RNA polymerase II"/>
    <property type="evidence" value="ECO:0007669"/>
    <property type="project" value="TreeGrafter"/>
</dbReference>
<evidence type="ECO:0000256" key="3">
    <source>
        <dbReference type="ARBA" id="ARBA00023242"/>
    </source>
</evidence>
<dbReference type="SMART" id="SM01014">
    <property type="entry name" value="ARID"/>
    <property type="match status" value="1"/>
</dbReference>
<dbReference type="CDD" id="cd16100">
    <property type="entry name" value="ARID"/>
    <property type="match status" value="1"/>
</dbReference>
<dbReference type="InterPro" id="IPR001606">
    <property type="entry name" value="ARID_dom"/>
</dbReference>
<gene>
    <name evidence="6" type="ORF">ColLi_12937</name>
</gene>
<dbReference type="InterPro" id="IPR036431">
    <property type="entry name" value="ARID_dom_sf"/>
</dbReference>
<evidence type="ECO:0000313" key="6">
    <source>
        <dbReference type="EMBL" id="GJC90099.1"/>
    </source>
</evidence>
<proteinExistence type="predicted"/>
<keyword evidence="7" id="KW-1185">Reference proteome</keyword>
<organism evidence="6 7">
    <name type="scientific">Colletotrichum liriopes</name>
    <dbReference type="NCBI Taxonomy" id="708192"/>
    <lineage>
        <taxon>Eukaryota</taxon>
        <taxon>Fungi</taxon>
        <taxon>Dikarya</taxon>
        <taxon>Ascomycota</taxon>
        <taxon>Pezizomycotina</taxon>
        <taxon>Sordariomycetes</taxon>
        <taxon>Hypocreomycetidae</taxon>
        <taxon>Glomerellales</taxon>
        <taxon>Glomerellaceae</taxon>
        <taxon>Colletotrichum</taxon>
        <taxon>Colletotrichum spaethianum species complex</taxon>
    </lineage>
</organism>
<feature type="compositionally biased region" description="Polar residues" evidence="4">
    <location>
        <begin position="84"/>
        <end position="93"/>
    </location>
</feature>
<dbReference type="AlphaFoldDB" id="A0AA37LZ74"/>
<feature type="region of interest" description="Disordered" evidence="4">
    <location>
        <begin position="84"/>
        <end position="158"/>
    </location>
</feature>
<dbReference type="Gene3D" id="1.10.150.60">
    <property type="entry name" value="ARID DNA-binding domain"/>
    <property type="match status" value="1"/>
</dbReference>
<feature type="compositionally biased region" description="Low complexity" evidence="4">
    <location>
        <begin position="118"/>
        <end position="137"/>
    </location>
</feature>
<evidence type="ECO:0000256" key="2">
    <source>
        <dbReference type="ARBA" id="ARBA00023163"/>
    </source>
</evidence>
<dbReference type="PANTHER" id="PTHR13964">
    <property type="entry name" value="RBP-RELATED"/>
    <property type="match status" value="1"/>
</dbReference>
<dbReference type="EMBL" id="BPPX01000049">
    <property type="protein sequence ID" value="GJC90099.1"/>
    <property type="molecule type" value="Genomic_DNA"/>
</dbReference>
<evidence type="ECO:0000313" key="7">
    <source>
        <dbReference type="Proteomes" id="UP001055172"/>
    </source>
</evidence>
<dbReference type="InterPro" id="IPR051232">
    <property type="entry name" value="ARID/SWI1_ChromRemod"/>
</dbReference>
<evidence type="ECO:0000259" key="5">
    <source>
        <dbReference type="PROSITE" id="PS51011"/>
    </source>
</evidence>
<dbReference type="Proteomes" id="UP001055172">
    <property type="component" value="Unassembled WGS sequence"/>
</dbReference>
<protein>
    <submittedName>
        <fullName evidence="6">SWI/SNF chromatin-remodeling complex subunit sol1</fullName>
    </submittedName>
</protein>
<dbReference type="SUPFAM" id="SSF46774">
    <property type="entry name" value="ARID-like"/>
    <property type="match status" value="1"/>
</dbReference>
<reference evidence="6 7" key="1">
    <citation type="submission" date="2021-07" db="EMBL/GenBank/DDBJ databases">
        <title>Genome data of Colletotrichum spaethianum.</title>
        <authorList>
            <person name="Utami Y.D."/>
            <person name="Hiruma K."/>
        </authorList>
    </citation>
    <scope>NUCLEOTIDE SEQUENCE [LARGE SCALE GENOMIC DNA]</scope>
    <source>
        <strain evidence="6 7">MAFF 242679</strain>
    </source>
</reference>
<name>A0AA37LZ74_9PEZI</name>
<dbReference type="SMART" id="SM00501">
    <property type="entry name" value="BRIGHT"/>
    <property type="match status" value="1"/>
</dbReference>
<feature type="domain" description="ARID" evidence="5">
    <location>
        <begin position="1"/>
        <end position="80"/>
    </location>
</feature>
<evidence type="ECO:0000256" key="1">
    <source>
        <dbReference type="ARBA" id="ARBA00023015"/>
    </source>
</evidence>